<evidence type="ECO:0000259" key="8">
    <source>
        <dbReference type="Pfam" id="PF08281"/>
    </source>
</evidence>
<dbReference type="Pfam" id="PF04542">
    <property type="entry name" value="Sigma70_r2"/>
    <property type="match status" value="1"/>
</dbReference>
<dbReference type="RefSeq" id="WP_147212431.1">
    <property type="nucleotide sequence ID" value="NZ_BJYM01000024.1"/>
</dbReference>
<dbReference type="InterPro" id="IPR000838">
    <property type="entry name" value="RNA_pol_sigma70_ECF_CS"/>
</dbReference>
<dbReference type="Gene3D" id="1.10.10.10">
    <property type="entry name" value="Winged helix-like DNA-binding domain superfamily/Winged helix DNA-binding domain"/>
    <property type="match status" value="1"/>
</dbReference>
<organism evidence="9 10">
    <name type="scientific">Oceanobacillus sojae</name>
    <dbReference type="NCBI Taxonomy" id="582851"/>
    <lineage>
        <taxon>Bacteria</taxon>
        <taxon>Bacillati</taxon>
        <taxon>Bacillota</taxon>
        <taxon>Bacilli</taxon>
        <taxon>Bacillales</taxon>
        <taxon>Bacillaceae</taxon>
        <taxon>Oceanobacillus</taxon>
    </lineage>
</organism>
<dbReference type="PANTHER" id="PTHR43133:SF60">
    <property type="entry name" value="RNA POLYMERASE SIGMA FACTOR SIGV"/>
    <property type="match status" value="1"/>
</dbReference>
<keyword evidence="5 6" id="KW-0804">Transcription</keyword>
<dbReference type="GO" id="GO:0003677">
    <property type="term" value="F:DNA binding"/>
    <property type="evidence" value="ECO:0007669"/>
    <property type="project" value="UniProtKB-KW"/>
</dbReference>
<keyword evidence="2 6" id="KW-0805">Transcription regulation</keyword>
<dbReference type="GO" id="GO:0006352">
    <property type="term" value="P:DNA-templated transcription initiation"/>
    <property type="evidence" value="ECO:0007669"/>
    <property type="project" value="InterPro"/>
</dbReference>
<dbReference type="InterPro" id="IPR013324">
    <property type="entry name" value="RNA_pol_sigma_r3/r4-like"/>
</dbReference>
<dbReference type="GO" id="GO:0016987">
    <property type="term" value="F:sigma factor activity"/>
    <property type="evidence" value="ECO:0007669"/>
    <property type="project" value="UniProtKB-KW"/>
</dbReference>
<dbReference type="InterPro" id="IPR007627">
    <property type="entry name" value="RNA_pol_sigma70_r2"/>
</dbReference>
<evidence type="ECO:0000256" key="5">
    <source>
        <dbReference type="ARBA" id="ARBA00023163"/>
    </source>
</evidence>
<dbReference type="InterPro" id="IPR036388">
    <property type="entry name" value="WH-like_DNA-bd_sf"/>
</dbReference>
<dbReference type="GO" id="GO:0006950">
    <property type="term" value="P:response to stress"/>
    <property type="evidence" value="ECO:0007669"/>
    <property type="project" value="UniProtKB-ARBA"/>
</dbReference>
<dbReference type="NCBIfam" id="TIGR02937">
    <property type="entry name" value="sigma70-ECF"/>
    <property type="match status" value="1"/>
</dbReference>
<comment type="similarity">
    <text evidence="1 6">Belongs to the sigma-70 factor family. ECF subfamily.</text>
</comment>
<dbReference type="SUPFAM" id="SSF88659">
    <property type="entry name" value="Sigma3 and sigma4 domains of RNA polymerase sigma factors"/>
    <property type="match status" value="1"/>
</dbReference>
<evidence type="ECO:0000256" key="4">
    <source>
        <dbReference type="ARBA" id="ARBA00023125"/>
    </source>
</evidence>
<sequence length="168" mass="20132">MDKELISDWFDYYADDVYRFLIYYMSTPDVEDLVQEVFMRAIDRYPSFKGESSPKTWLISIARHLAIDETRRQNRKDWRKLIKTHSFHTEISPEDQQISEERKIVLHQAIEKLKDDYRSVVILRGIEELSVTETAQVLKWTESKVRVTFHRALKVLKSEVKEVRYESS</sequence>
<evidence type="ECO:0000256" key="1">
    <source>
        <dbReference type="ARBA" id="ARBA00010641"/>
    </source>
</evidence>
<reference evidence="9 10" key="1">
    <citation type="submission" date="2019-07" db="EMBL/GenBank/DDBJ databases">
        <title>Whole genome shotgun sequence of Oceanobacillus sojae NBRC 105379.</title>
        <authorList>
            <person name="Hosoyama A."/>
            <person name="Uohara A."/>
            <person name="Ohji S."/>
            <person name="Ichikawa N."/>
        </authorList>
    </citation>
    <scope>NUCLEOTIDE SEQUENCE [LARGE SCALE GENOMIC DNA]</scope>
    <source>
        <strain evidence="9 10">NBRC 105379</strain>
    </source>
</reference>
<evidence type="ECO:0000313" key="10">
    <source>
        <dbReference type="Proteomes" id="UP000321558"/>
    </source>
</evidence>
<protein>
    <recommendedName>
        <fullName evidence="6">RNA polymerase sigma factor</fullName>
    </recommendedName>
</protein>
<comment type="caution">
    <text evidence="9">The sequence shown here is derived from an EMBL/GenBank/DDBJ whole genome shotgun (WGS) entry which is preliminary data.</text>
</comment>
<name>A0A511ZQ79_9BACI</name>
<keyword evidence="4 6" id="KW-0238">DNA-binding</keyword>
<proteinExistence type="inferred from homology"/>
<evidence type="ECO:0000256" key="2">
    <source>
        <dbReference type="ARBA" id="ARBA00023015"/>
    </source>
</evidence>
<dbReference type="Gene3D" id="1.10.1740.10">
    <property type="match status" value="1"/>
</dbReference>
<dbReference type="EMBL" id="BJYM01000024">
    <property type="protein sequence ID" value="GEN89549.1"/>
    <property type="molecule type" value="Genomic_DNA"/>
</dbReference>
<evidence type="ECO:0000259" key="7">
    <source>
        <dbReference type="Pfam" id="PF04542"/>
    </source>
</evidence>
<dbReference type="InterPro" id="IPR039425">
    <property type="entry name" value="RNA_pol_sigma-70-like"/>
</dbReference>
<dbReference type="PROSITE" id="PS01063">
    <property type="entry name" value="SIGMA70_ECF"/>
    <property type="match status" value="1"/>
</dbReference>
<dbReference type="CDD" id="cd06171">
    <property type="entry name" value="Sigma70_r4"/>
    <property type="match status" value="1"/>
</dbReference>
<dbReference type="InterPro" id="IPR014284">
    <property type="entry name" value="RNA_pol_sigma-70_dom"/>
</dbReference>
<evidence type="ECO:0000256" key="6">
    <source>
        <dbReference type="RuleBase" id="RU000716"/>
    </source>
</evidence>
<gene>
    <name evidence="9" type="primary">sigX</name>
    <name evidence="9" type="ORF">OSO01_42880</name>
</gene>
<evidence type="ECO:0000256" key="3">
    <source>
        <dbReference type="ARBA" id="ARBA00023082"/>
    </source>
</evidence>
<dbReference type="SUPFAM" id="SSF88946">
    <property type="entry name" value="Sigma2 domain of RNA polymerase sigma factors"/>
    <property type="match status" value="1"/>
</dbReference>
<feature type="domain" description="RNA polymerase sigma-70 region 2" evidence="7">
    <location>
        <begin position="10"/>
        <end position="75"/>
    </location>
</feature>
<accession>A0A511ZQ79</accession>
<feature type="domain" description="RNA polymerase sigma factor 70 region 4 type 2" evidence="8">
    <location>
        <begin position="106"/>
        <end position="154"/>
    </location>
</feature>
<dbReference type="InterPro" id="IPR013325">
    <property type="entry name" value="RNA_pol_sigma_r2"/>
</dbReference>
<evidence type="ECO:0000313" key="9">
    <source>
        <dbReference type="EMBL" id="GEN89549.1"/>
    </source>
</evidence>
<dbReference type="AlphaFoldDB" id="A0A511ZQ79"/>
<dbReference type="InterPro" id="IPR013249">
    <property type="entry name" value="RNA_pol_sigma70_r4_t2"/>
</dbReference>
<dbReference type="OrthoDB" id="9794508at2"/>
<dbReference type="Proteomes" id="UP000321558">
    <property type="component" value="Unassembled WGS sequence"/>
</dbReference>
<dbReference type="Pfam" id="PF08281">
    <property type="entry name" value="Sigma70_r4_2"/>
    <property type="match status" value="1"/>
</dbReference>
<keyword evidence="10" id="KW-1185">Reference proteome</keyword>
<keyword evidence="3 6" id="KW-0731">Sigma factor</keyword>
<dbReference type="PANTHER" id="PTHR43133">
    <property type="entry name" value="RNA POLYMERASE ECF-TYPE SIGMA FACTO"/>
    <property type="match status" value="1"/>
</dbReference>